<dbReference type="eggNOG" id="KOG1384">
    <property type="taxonomic scope" value="Eukaryota"/>
</dbReference>
<dbReference type="GO" id="GO:0005739">
    <property type="term" value="C:mitochondrion"/>
    <property type="evidence" value="ECO:0007669"/>
    <property type="project" value="TreeGrafter"/>
</dbReference>
<keyword evidence="11" id="KW-1185">Reference proteome</keyword>
<dbReference type="InterPro" id="IPR027417">
    <property type="entry name" value="P-loop_NTPase"/>
</dbReference>
<dbReference type="OrthoDB" id="775260at2759"/>
<dbReference type="InterPro" id="IPR030666">
    <property type="entry name" value="IPP_transferase_euk"/>
</dbReference>
<dbReference type="SUPFAM" id="SSF52540">
    <property type="entry name" value="P-loop containing nucleoside triphosphate hydrolases"/>
    <property type="match status" value="2"/>
</dbReference>
<comment type="function">
    <text evidence="6">Catalyzes the transfer of a dimethylallyl group onto the adenine at position 37.</text>
</comment>
<evidence type="ECO:0000256" key="1">
    <source>
        <dbReference type="ARBA" id="ARBA00005842"/>
    </source>
</evidence>
<keyword evidence="5 6" id="KW-0067">ATP-binding</keyword>
<dbReference type="PIRSF" id="PIRSF039110">
    <property type="entry name" value="IPP_transferase"/>
    <property type="match status" value="1"/>
</dbReference>
<dbReference type="Proteomes" id="UP000019373">
    <property type="component" value="Unassembled WGS sequence"/>
</dbReference>
<evidence type="ECO:0000256" key="4">
    <source>
        <dbReference type="ARBA" id="ARBA00022771"/>
    </source>
</evidence>
<sequence>MSTKIPVDPLIAIVGATGTGKSKLAIELAQRFNGEIINGDAMQMYKGLPIITNKVSEAEKQNIPHHIFDQIGLEDQPWTVSNFRREAHKAIGEIRSRGRLPILVGGTHYYTKAVLFNDYLLTGEGASSGSEDDSRERFPILEAPTTEILAKLREVDPKIASRWHPLDRRKIRRSLEIWLQTGKTASQTYEEQSQRRLSMRACGPSDGNDSCLKYSSLIFWLRAKDDVLKRRLNNRVDAMLECGLIQEAQAISQAERSLNAAGIQINKAKGIWASIGYKETEPYISALADTSKTLGELEAIKATCIEAAKGATRRYARRQERWIRTHFSDALTESDAMDTLYPIDCTNPDEWDTNVNQPVTDITESFLAGNPRPTPESLSDMAREAISAIKAELEHGNVRECRYCEVCDKTLMTEKEWTAHLRSNTHKKALAGRKRWEAFKAWQARQGAAEEHRKNDE</sequence>
<organism evidence="10 11">
    <name type="scientific">Endocarpon pusillum (strain Z07020 / HMAS-L-300199)</name>
    <name type="common">Lichen-forming fungus</name>
    <dbReference type="NCBI Taxonomy" id="1263415"/>
    <lineage>
        <taxon>Eukaryota</taxon>
        <taxon>Fungi</taxon>
        <taxon>Dikarya</taxon>
        <taxon>Ascomycota</taxon>
        <taxon>Pezizomycotina</taxon>
        <taxon>Eurotiomycetes</taxon>
        <taxon>Chaetothyriomycetidae</taxon>
        <taxon>Verrucariales</taxon>
        <taxon>Verrucariaceae</taxon>
        <taxon>Endocarpon</taxon>
    </lineage>
</organism>
<dbReference type="GO" id="GO:0006400">
    <property type="term" value="P:tRNA modification"/>
    <property type="evidence" value="ECO:0007669"/>
    <property type="project" value="TreeGrafter"/>
</dbReference>
<dbReference type="EC" id="2.5.1.75" evidence="6 7"/>
<dbReference type="PANTHER" id="PTHR11088:SF89">
    <property type="entry name" value="TRNA DIMETHYLALLYLTRANSFERASE"/>
    <property type="match status" value="1"/>
</dbReference>
<feature type="domain" description="C2H2-type" evidence="9">
    <location>
        <begin position="404"/>
        <end position="426"/>
    </location>
</feature>
<keyword evidence="4" id="KW-0862">Zinc</keyword>
<dbReference type="InterPro" id="IPR039657">
    <property type="entry name" value="Dimethylallyltransferase"/>
</dbReference>
<dbReference type="GO" id="GO:0008270">
    <property type="term" value="F:zinc ion binding"/>
    <property type="evidence" value="ECO:0007669"/>
    <property type="project" value="UniProtKB-KW"/>
</dbReference>
<dbReference type="InterPro" id="IPR003604">
    <property type="entry name" value="Matrin/U1-like-C_Znf_C2H2"/>
</dbReference>
<proteinExistence type="inferred from homology"/>
<name>U1GC86_ENDPU</name>
<evidence type="ECO:0000313" key="10">
    <source>
        <dbReference type="EMBL" id="ERF69311.1"/>
    </source>
</evidence>
<dbReference type="AlphaFoldDB" id="U1GC86"/>
<dbReference type="InterPro" id="IPR036236">
    <property type="entry name" value="Znf_C2H2_sf"/>
</dbReference>
<evidence type="ECO:0000256" key="6">
    <source>
        <dbReference type="PIRNR" id="PIRNR039110"/>
    </source>
</evidence>
<dbReference type="Gene3D" id="3.30.160.60">
    <property type="entry name" value="Classic Zinc Finger"/>
    <property type="match status" value="1"/>
</dbReference>
<evidence type="ECO:0000259" key="9">
    <source>
        <dbReference type="PROSITE" id="PS00028"/>
    </source>
</evidence>
<keyword evidence="2 6" id="KW-0808">Transferase</keyword>
<accession>U1GC86</accession>
<dbReference type="PROSITE" id="PS00028">
    <property type="entry name" value="ZINC_FINGER_C2H2_1"/>
    <property type="match status" value="1"/>
</dbReference>
<dbReference type="HOGENOM" id="CLU_032616_2_3_1"/>
<evidence type="ECO:0000313" key="11">
    <source>
        <dbReference type="Proteomes" id="UP000019373"/>
    </source>
</evidence>
<evidence type="ECO:0000256" key="8">
    <source>
        <dbReference type="RuleBase" id="RU003785"/>
    </source>
</evidence>
<protein>
    <recommendedName>
        <fullName evidence="6 7">tRNA dimethylallyltransferase</fullName>
        <ecNumber evidence="6 7">2.5.1.75</ecNumber>
    </recommendedName>
</protein>
<keyword evidence="6" id="KW-0963">Cytoplasm</keyword>
<dbReference type="Pfam" id="PF01715">
    <property type="entry name" value="IPPT"/>
    <property type="match status" value="1"/>
</dbReference>
<dbReference type="GO" id="GO:0052381">
    <property type="term" value="F:tRNA dimethylallyltransferase activity"/>
    <property type="evidence" value="ECO:0007669"/>
    <property type="project" value="UniProtKB-UniRule"/>
</dbReference>
<dbReference type="OMA" id="WGLHLKS"/>
<dbReference type="SMART" id="SM00451">
    <property type="entry name" value="ZnF_U1"/>
    <property type="match status" value="1"/>
</dbReference>
<evidence type="ECO:0000256" key="7">
    <source>
        <dbReference type="RuleBase" id="RU003783"/>
    </source>
</evidence>
<evidence type="ECO:0000256" key="2">
    <source>
        <dbReference type="ARBA" id="ARBA00022679"/>
    </source>
</evidence>
<dbReference type="RefSeq" id="XP_007805069.1">
    <property type="nucleotide sequence ID" value="XM_007806878.1"/>
</dbReference>
<reference evidence="11" key="1">
    <citation type="journal article" date="2014" name="BMC Genomics">
        <title>Genome characteristics reveal the impact of lichenization on lichen-forming fungus Endocarpon pusillum Hedwig (Verrucariales, Ascomycota).</title>
        <authorList>
            <person name="Wang Y.-Y."/>
            <person name="Liu B."/>
            <person name="Zhang X.-Y."/>
            <person name="Zhou Q.-M."/>
            <person name="Zhang T."/>
            <person name="Li H."/>
            <person name="Yu Y.-F."/>
            <person name="Zhang X.-L."/>
            <person name="Hao X.-Y."/>
            <person name="Wang M."/>
            <person name="Wang L."/>
            <person name="Wei J.-C."/>
        </authorList>
    </citation>
    <scope>NUCLEOTIDE SEQUENCE [LARGE SCALE GENOMIC DNA]</scope>
    <source>
        <strain evidence="11">Z07020 / HMAS-L-300199</strain>
    </source>
</reference>
<comment type="similarity">
    <text evidence="1 6 8">Belongs to the IPP transferase family.</text>
</comment>
<comment type="catalytic activity">
    <reaction evidence="6 7">
        <text>adenosine(37) in tRNA + dimethylallyl diphosphate = N(6)-dimethylallyladenosine(37) in tRNA + diphosphate</text>
        <dbReference type="Rhea" id="RHEA:26482"/>
        <dbReference type="Rhea" id="RHEA-COMP:10162"/>
        <dbReference type="Rhea" id="RHEA-COMP:10375"/>
        <dbReference type="ChEBI" id="CHEBI:33019"/>
        <dbReference type="ChEBI" id="CHEBI:57623"/>
        <dbReference type="ChEBI" id="CHEBI:74411"/>
        <dbReference type="ChEBI" id="CHEBI:74415"/>
        <dbReference type="EC" id="2.5.1.75"/>
    </reaction>
</comment>
<dbReference type="EMBL" id="KE721457">
    <property type="protein sequence ID" value="ERF69311.1"/>
    <property type="molecule type" value="Genomic_DNA"/>
</dbReference>
<dbReference type="NCBIfam" id="TIGR00174">
    <property type="entry name" value="miaA"/>
    <property type="match status" value="1"/>
</dbReference>
<dbReference type="GO" id="GO:0005524">
    <property type="term" value="F:ATP binding"/>
    <property type="evidence" value="ECO:0007669"/>
    <property type="project" value="UniProtKB-UniRule"/>
</dbReference>
<keyword evidence="3 6" id="KW-0547">Nucleotide-binding</keyword>
<dbReference type="InterPro" id="IPR018022">
    <property type="entry name" value="IPT"/>
</dbReference>
<keyword evidence="6 7" id="KW-0819">tRNA processing</keyword>
<dbReference type="Pfam" id="PF12874">
    <property type="entry name" value="zf-met"/>
    <property type="match status" value="1"/>
</dbReference>
<evidence type="ECO:0000256" key="3">
    <source>
        <dbReference type="ARBA" id="ARBA00022741"/>
    </source>
</evidence>
<dbReference type="HAMAP" id="MF_00185">
    <property type="entry name" value="IPP_trans"/>
    <property type="match status" value="1"/>
</dbReference>
<dbReference type="Gene3D" id="3.40.50.300">
    <property type="entry name" value="P-loop containing nucleotide triphosphate hydrolases"/>
    <property type="match status" value="1"/>
</dbReference>
<dbReference type="InterPro" id="IPR013087">
    <property type="entry name" value="Znf_C2H2_type"/>
</dbReference>
<keyword evidence="4" id="KW-0863">Zinc-finger</keyword>
<dbReference type="GO" id="GO:0003676">
    <property type="term" value="F:nucleic acid binding"/>
    <property type="evidence" value="ECO:0007669"/>
    <property type="project" value="InterPro"/>
</dbReference>
<dbReference type="SUPFAM" id="SSF57667">
    <property type="entry name" value="beta-beta-alpha zinc fingers"/>
    <property type="match status" value="1"/>
</dbReference>
<evidence type="ECO:0000256" key="5">
    <source>
        <dbReference type="ARBA" id="ARBA00022840"/>
    </source>
</evidence>
<dbReference type="Gene3D" id="1.10.20.140">
    <property type="match status" value="1"/>
</dbReference>
<keyword evidence="4" id="KW-0479">Metal-binding</keyword>
<dbReference type="GeneID" id="19239050"/>
<gene>
    <name evidence="10" type="ORF">EPUS_04016</name>
</gene>
<dbReference type="PANTHER" id="PTHR11088">
    <property type="entry name" value="TRNA DIMETHYLALLYLTRANSFERASE"/>
    <property type="match status" value="1"/>
</dbReference>